<feature type="transmembrane region" description="Helical" evidence="1">
    <location>
        <begin position="7"/>
        <end position="25"/>
    </location>
</feature>
<dbReference type="Pfam" id="PF01478">
    <property type="entry name" value="Peptidase_A24"/>
    <property type="match status" value="1"/>
</dbReference>
<dbReference type="Proteomes" id="UP001144205">
    <property type="component" value="Unassembled WGS sequence"/>
</dbReference>
<dbReference type="RefSeq" id="WP_281843441.1">
    <property type="nucleotide sequence ID" value="NZ_BROH01000012.1"/>
</dbReference>
<feature type="domain" description="Prepilin type IV endopeptidase peptidase" evidence="2">
    <location>
        <begin position="17"/>
        <end position="116"/>
    </location>
</feature>
<proteinExistence type="predicted"/>
<dbReference type="Gene3D" id="1.20.120.1220">
    <property type="match status" value="1"/>
</dbReference>
<gene>
    <name evidence="3" type="ORF">STA1M1_32820</name>
</gene>
<keyword evidence="4" id="KW-1185">Reference proteome</keyword>
<dbReference type="EMBL" id="BROH01000012">
    <property type="protein sequence ID" value="GKY89413.1"/>
    <property type="molecule type" value="Genomic_DNA"/>
</dbReference>
<dbReference type="InterPro" id="IPR000045">
    <property type="entry name" value="Prepilin_IV_endopep_pep"/>
</dbReference>
<protein>
    <submittedName>
        <fullName evidence="3">Membrane protein</fullName>
    </submittedName>
</protein>
<evidence type="ECO:0000256" key="1">
    <source>
        <dbReference type="SAM" id="Phobius"/>
    </source>
</evidence>
<evidence type="ECO:0000313" key="4">
    <source>
        <dbReference type="Proteomes" id="UP001144205"/>
    </source>
</evidence>
<comment type="caution">
    <text evidence="3">The sequence shown here is derived from an EMBL/GenBank/DDBJ whole genome shotgun (WGS) entry which is preliminary data.</text>
</comment>
<accession>A0ABQ5LXB7</accession>
<keyword evidence="1" id="KW-0472">Membrane</keyword>
<evidence type="ECO:0000313" key="3">
    <source>
        <dbReference type="EMBL" id="GKY89413.1"/>
    </source>
</evidence>
<feature type="transmembrane region" description="Helical" evidence="1">
    <location>
        <begin position="101"/>
        <end position="122"/>
    </location>
</feature>
<feature type="transmembrane region" description="Helical" evidence="1">
    <location>
        <begin position="62"/>
        <end position="81"/>
    </location>
</feature>
<reference evidence="3" key="1">
    <citation type="journal article" date="2023" name="Int. J. Syst. Evol. Microbiol.">
        <title>Sinisalibacter aestuarii sp. nov., isolated from estuarine sediment of the Arakawa River.</title>
        <authorList>
            <person name="Arafat S.T."/>
            <person name="Hirano S."/>
            <person name="Sato A."/>
            <person name="Takeuchi K."/>
            <person name="Yasuda T."/>
            <person name="Terahara T."/>
            <person name="Hamada M."/>
            <person name="Kobayashi T."/>
        </authorList>
    </citation>
    <scope>NUCLEOTIDE SEQUENCE</scope>
    <source>
        <strain evidence="3">B-399</strain>
    </source>
</reference>
<feature type="transmembrane region" description="Helical" evidence="1">
    <location>
        <begin position="143"/>
        <end position="163"/>
    </location>
</feature>
<keyword evidence="1" id="KW-0812">Transmembrane</keyword>
<feature type="transmembrane region" description="Helical" evidence="1">
    <location>
        <begin position="37"/>
        <end position="55"/>
    </location>
</feature>
<evidence type="ECO:0000259" key="2">
    <source>
        <dbReference type="Pfam" id="PF01478"/>
    </source>
</evidence>
<name>A0ABQ5LXB7_9RHOB</name>
<sequence length="165" mass="18050">MTAQTISSALWFLPFALPIAIWVAWSDMARMKIPNKAVIALVAVFAVIGLIALPLDSYGWRWVHLVVVLAIGFVANMAGLLGAGDAKFAAAMGPFILREDLILFFYLFAATLIAGFAIHRIARQVPAIRARAQDWESWERKDFPMGLCLGGALVFYLVIGAVWGV</sequence>
<keyword evidence="1" id="KW-1133">Transmembrane helix</keyword>
<organism evidence="3 4">
    <name type="scientific">Sinisalibacter aestuarii</name>
    <dbReference type="NCBI Taxonomy" id="2949426"/>
    <lineage>
        <taxon>Bacteria</taxon>
        <taxon>Pseudomonadati</taxon>
        <taxon>Pseudomonadota</taxon>
        <taxon>Alphaproteobacteria</taxon>
        <taxon>Rhodobacterales</taxon>
        <taxon>Roseobacteraceae</taxon>
        <taxon>Sinisalibacter</taxon>
    </lineage>
</organism>